<dbReference type="AlphaFoldDB" id="A0A6M3KEK7"/>
<evidence type="ECO:0000313" key="2">
    <source>
        <dbReference type="EMBL" id="QJH99840.1"/>
    </source>
</evidence>
<dbReference type="EMBL" id="MT142419">
    <property type="protein sequence ID" value="QJA80366.1"/>
    <property type="molecule type" value="Genomic_DNA"/>
</dbReference>
<reference evidence="1" key="1">
    <citation type="submission" date="2020-03" db="EMBL/GenBank/DDBJ databases">
        <title>The deep terrestrial virosphere.</title>
        <authorList>
            <person name="Holmfeldt K."/>
            <person name="Nilsson E."/>
            <person name="Simone D."/>
            <person name="Lopez-Fernandez M."/>
            <person name="Wu X."/>
            <person name="de Brujin I."/>
            <person name="Lundin D."/>
            <person name="Andersson A."/>
            <person name="Bertilsson S."/>
            <person name="Dopson M."/>
        </authorList>
    </citation>
    <scope>NUCLEOTIDE SEQUENCE</scope>
    <source>
        <strain evidence="1">MM415A00737</strain>
        <strain evidence="2">TM448B01720</strain>
    </source>
</reference>
<proteinExistence type="predicted"/>
<accession>A0A6M3KEK7</accession>
<protein>
    <submittedName>
        <fullName evidence="1">Uncharacterized protein</fullName>
    </submittedName>
</protein>
<name>A0A6M3KEK7_9ZZZZ</name>
<gene>
    <name evidence="1" type="ORF">MM415A00737_0004</name>
    <name evidence="2" type="ORF">TM448B01720_0002</name>
</gene>
<organism evidence="1">
    <name type="scientific">viral metagenome</name>
    <dbReference type="NCBI Taxonomy" id="1070528"/>
    <lineage>
        <taxon>unclassified sequences</taxon>
        <taxon>metagenomes</taxon>
        <taxon>organismal metagenomes</taxon>
    </lineage>
</organism>
<dbReference type="EMBL" id="MT144812">
    <property type="protein sequence ID" value="QJH99840.1"/>
    <property type="molecule type" value="Genomic_DNA"/>
</dbReference>
<sequence length="67" mass="7992">MKTVYAWLIENGEAGDAIQYRSWKHGWPCWVSDPYKALWFVRREDAELISEEDEDAWCIVEHGFEMP</sequence>
<evidence type="ECO:0000313" key="1">
    <source>
        <dbReference type="EMBL" id="QJA80366.1"/>
    </source>
</evidence>